<evidence type="ECO:0000313" key="1">
    <source>
        <dbReference type="EMBL" id="RZO75485.1"/>
    </source>
</evidence>
<feature type="non-terminal residue" evidence="1">
    <location>
        <position position="89"/>
    </location>
</feature>
<dbReference type="EMBL" id="SHAG01000033">
    <property type="protein sequence ID" value="RZO75485.1"/>
    <property type="molecule type" value="Genomic_DNA"/>
</dbReference>
<gene>
    <name evidence="1" type="ORF">EVA68_06855</name>
</gene>
<dbReference type="GO" id="GO:0016603">
    <property type="term" value="F:glutaminyl-peptide cyclotransferase activity"/>
    <property type="evidence" value="ECO:0007669"/>
    <property type="project" value="InterPro"/>
</dbReference>
<organism evidence="1 2">
    <name type="scientific">OM182 bacterium</name>
    <dbReference type="NCBI Taxonomy" id="2510334"/>
    <lineage>
        <taxon>Bacteria</taxon>
        <taxon>Pseudomonadati</taxon>
        <taxon>Pseudomonadota</taxon>
        <taxon>Gammaproteobacteria</taxon>
        <taxon>OMG group</taxon>
        <taxon>OM182 clade</taxon>
    </lineage>
</organism>
<dbReference type="Proteomes" id="UP000316199">
    <property type="component" value="Unassembled WGS sequence"/>
</dbReference>
<evidence type="ECO:0000313" key="2">
    <source>
        <dbReference type="Proteomes" id="UP000316199"/>
    </source>
</evidence>
<sequence length="89" mass="10221">MLPVKYYLWAILLAFWPWTVIADSVVSRYGFSVEHVYPHDPKAFTQGLIFENGRLYESTGLKGHSSLREIDLETGNVLRIKNLAPKHFA</sequence>
<dbReference type="Pfam" id="PF05096">
    <property type="entry name" value="Glu_cyclase_2"/>
    <property type="match status" value="1"/>
</dbReference>
<dbReference type="AlphaFoldDB" id="A0A520RZ57"/>
<proteinExistence type="predicted"/>
<reference evidence="1 2" key="1">
    <citation type="submission" date="2019-02" db="EMBL/GenBank/DDBJ databases">
        <title>Prokaryotic population dynamics and viral predation in marine succession experiment using metagenomics: the confinement effect.</title>
        <authorList>
            <person name="Haro-Moreno J.M."/>
            <person name="Rodriguez-Valera F."/>
            <person name="Lopez-Perez M."/>
        </authorList>
    </citation>
    <scope>NUCLEOTIDE SEQUENCE [LARGE SCALE GENOMIC DNA]</scope>
    <source>
        <strain evidence="1">MED-G157</strain>
    </source>
</reference>
<accession>A0A520RZ57</accession>
<dbReference type="PANTHER" id="PTHR31270:SF1">
    <property type="entry name" value="GLUTAMINYL-PEPTIDE CYCLOTRANSFERASE"/>
    <property type="match status" value="1"/>
</dbReference>
<dbReference type="PANTHER" id="PTHR31270">
    <property type="entry name" value="GLUTAMINYL-PEPTIDE CYCLOTRANSFERASE"/>
    <property type="match status" value="1"/>
</dbReference>
<dbReference type="InterPro" id="IPR007788">
    <property type="entry name" value="QCT"/>
</dbReference>
<protein>
    <submittedName>
        <fullName evidence="1">Glutaminyl-peptide cyclotransferase</fullName>
    </submittedName>
</protein>
<name>A0A520RZ57_9GAMM</name>
<comment type="caution">
    <text evidence="1">The sequence shown here is derived from an EMBL/GenBank/DDBJ whole genome shotgun (WGS) entry which is preliminary data.</text>
</comment>
<keyword evidence="1" id="KW-0808">Transferase</keyword>